<evidence type="ECO:0000256" key="2">
    <source>
        <dbReference type="SAM" id="Phobius"/>
    </source>
</evidence>
<feature type="region of interest" description="Disordered" evidence="1">
    <location>
        <begin position="28"/>
        <end position="59"/>
    </location>
</feature>
<feature type="transmembrane region" description="Helical" evidence="2">
    <location>
        <begin position="1185"/>
        <end position="1207"/>
    </location>
</feature>
<evidence type="ECO:0000313" key="3">
    <source>
        <dbReference type="EMBL" id="QJW94105.1"/>
    </source>
</evidence>
<dbReference type="Proteomes" id="UP000503447">
    <property type="component" value="Chromosome"/>
</dbReference>
<dbReference type="RefSeq" id="WP_171470178.1">
    <property type="nucleotide sequence ID" value="NZ_CP053452.2"/>
</dbReference>
<dbReference type="KEGG" id="ftj:FTUN_1624"/>
<proteinExistence type="predicted"/>
<gene>
    <name evidence="3" type="ORF">FTUN_1624</name>
</gene>
<feature type="transmembrane region" description="Helical" evidence="2">
    <location>
        <begin position="744"/>
        <end position="772"/>
    </location>
</feature>
<name>A0A6M5YJG4_9BACT</name>
<keyword evidence="4" id="KW-1185">Reference proteome</keyword>
<feature type="transmembrane region" description="Helical" evidence="2">
    <location>
        <begin position="1146"/>
        <end position="1164"/>
    </location>
</feature>
<feature type="transmembrane region" description="Helical" evidence="2">
    <location>
        <begin position="1115"/>
        <end position="1134"/>
    </location>
</feature>
<feature type="transmembrane region" description="Helical" evidence="2">
    <location>
        <begin position="890"/>
        <end position="913"/>
    </location>
</feature>
<evidence type="ECO:0000256" key="1">
    <source>
        <dbReference type="SAM" id="MobiDB-lite"/>
    </source>
</evidence>
<accession>A0A6M5YJG4</accession>
<reference evidence="4" key="1">
    <citation type="submission" date="2020-05" db="EMBL/GenBank/DDBJ databases">
        <title>Frigoriglobus tundricola gen. nov., sp. nov., a psychrotolerant cellulolytic planctomycete of the family Gemmataceae with two divergent copies of 16S rRNA gene.</title>
        <authorList>
            <person name="Kulichevskaya I.S."/>
            <person name="Ivanova A.A."/>
            <person name="Naumoff D.G."/>
            <person name="Beletsky A.V."/>
            <person name="Rijpstra W.I.C."/>
            <person name="Sinninghe Damste J.S."/>
            <person name="Mardanov A.V."/>
            <person name="Ravin N.V."/>
            <person name="Dedysh S.N."/>
        </authorList>
    </citation>
    <scope>NUCLEOTIDE SEQUENCE [LARGE SCALE GENOMIC DNA]</scope>
    <source>
        <strain evidence="4">PL17</strain>
    </source>
</reference>
<protein>
    <submittedName>
        <fullName evidence="3">Uncharacterized protein</fullName>
    </submittedName>
</protein>
<feature type="compositionally biased region" description="Pro residues" evidence="1">
    <location>
        <begin position="33"/>
        <end position="56"/>
    </location>
</feature>
<evidence type="ECO:0000313" key="4">
    <source>
        <dbReference type="Proteomes" id="UP000503447"/>
    </source>
</evidence>
<keyword evidence="2" id="KW-0812">Transmembrane</keyword>
<keyword evidence="2" id="KW-0472">Membrane</keyword>
<feature type="transmembrane region" description="Helical" evidence="2">
    <location>
        <begin position="822"/>
        <end position="846"/>
    </location>
</feature>
<sequence length="1222" mass="134594">MPTESPSLRTGTPIWLAALLTIGAVVFSQPRGSDPPTPPKPAPAAPPAQSPAPTLDPDPDPFLILNDYFRTEPNRPKAPAEFRVGLKSGPLPLPLVVERTGPAPDGPAEFRAPRIDDAKYEFLIATLPDPVHSPFAMDFDEAVNSLQRAFEARGFTLHSAQMPWPRGPRAGVVQAEATKPPRERPGVILFRKPAHQAGQREHLALVLLVGEHPISGVQQRALTRALEAFHRLREAILLRAGGGWECPIPTVKLEDGRLREAILYARGESEWGAPTVKILGPYYSGSQTSLTRTLEAGLKLKTFNPIALRYEMVSGTATALDPKLVPDKWHPIRATVIANDVVMEAILKYLSRSGDAADLSKKDRVAILRESNTGFGSNVRPTKRAAEAAFGPAPEGVPRHRLWIGSDGLDIPFPLSVWRLQAGEGKDAHPPISAGLTSRDFTEPRLPTPDSTRPDGVQPYDPDAAKTTAGEQLRAIMTAINRARVRYVGIIATDPRDVVFLCKLIRTQCADVRVFTTETSVALAHPDDAYYLRGMVVGSTYPLYLPAEQWSASTGDRRRLPFSSQGAQGYYNAALALADKPDLMIGYRPPQFLNRDGEERRPPVWINVIGEGGTIVPVSCEMLSLTESSVLWEDDGAARADGPGRPVISVPIGVLLAQLAAVGALIMVIVLLWPSKNGDARWYRWLAGRTNEEVQVGLAEAPWVWCWRGVMLAAVLLLTVPYTLPLWELVAPACCGAPELPRGWRHGCVLALAFVAATQLLAVLILLLARGWPHPHSDEARRGYRWLAGLVFVVEVGAWWWWCTRPEAYRFFLYVRATDLPAGLSPFVPMGFLAAAAFAIGLFSLWQADLARRRWLELPYPSAWSKLRKADNQIDQEFQYQCAPAHGRSVGLVVGIPLAVGLFWNVVVIPLPSPEGRWWDWVMRIPFWVTVAAVMLTLIRFLTLWLGLRHLLRSILRVPMVGAFERVPDEVARLFTLYLYSRSPERGHLAAAAWALPAEDRRQLATAINRKNGRPRLAWIFGHAERVAGSQHEVTEADRHWLAERLQNKAEEYLGQLPVAWEKRSINDAFGVNELNSAAERPPAEPGEVEARQQEQFLACLVTLALGWYFAQLRLLVYVMAAAGPLLLLGAASYPFQPDRPRLDALAGLIGASAVAVVVVLYQLNTDGLVSRILRTDPHRFTPDAQFFTSVATAAAPVLLIVGAQVFGQFRSVLDPILSLLQ</sequence>
<organism evidence="3 4">
    <name type="scientific">Frigoriglobus tundricola</name>
    <dbReference type="NCBI Taxonomy" id="2774151"/>
    <lineage>
        <taxon>Bacteria</taxon>
        <taxon>Pseudomonadati</taxon>
        <taxon>Planctomycetota</taxon>
        <taxon>Planctomycetia</taxon>
        <taxon>Gemmatales</taxon>
        <taxon>Gemmataceae</taxon>
        <taxon>Frigoriglobus</taxon>
    </lineage>
</organism>
<feature type="transmembrane region" description="Helical" evidence="2">
    <location>
        <begin position="925"/>
        <end position="948"/>
    </location>
</feature>
<keyword evidence="2" id="KW-1133">Transmembrane helix</keyword>
<feature type="transmembrane region" description="Helical" evidence="2">
    <location>
        <begin position="652"/>
        <end position="674"/>
    </location>
</feature>
<feature type="region of interest" description="Disordered" evidence="1">
    <location>
        <begin position="425"/>
        <end position="461"/>
    </location>
</feature>
<dbReference type="AlphaFoldDB" id="A0A6M5YJG4"/>
<dbReference type="EMBL" id="CP053452">
    <property type="protein sequence ID" value="QJW94105.1"/>
    <property type="molecule type" value="Genomic_DNA"/>
</dbReference>
<feature type="transmembrane region" description="Helical" evidence="2">
    <location>
        <begin position="705"/>
        <end position="724"/>
    </location>
</feature>
<feature type="transmembrane region" description="Helical" evidence="2">
    <location>
        <begin position="784"/>
        <end position="802"/>
    </location>
</feature>